<evidence type="ECO:0000313" key="3">
    <source>
        <dbReference type="EMBL" id="BDU78783.1"/>
    </source>
</evidence>
<dbReference type="RefSeq" id="WP_243333380.1">
    <property type="nucleotide sequence ID" value="NZ_AP027081.1"/>
</dbReference>
<dbReference type="PANTHER" id="PTHR30388:SF4">
    <property type="entry name" value="MOLYBDENUM COFACTOR INSERTION CHAPERONE PAOD"/>
    <property type="match status" value="1"/>
</dbReference>
<protein>
    <recommendedName>
        <fullName evidence="5">XdhC/CoxI family protein</fullName>
    </recommendedName>
</protein>
<gene>
    <name evidence="3" type="ORF">METESE_37410</name>
</gene>
<keyword evidence="4" id="KW-1185">Reference proteome</keyword>
<dbReference type="EMBL" id="AP027081">
    <property type="protein sequence ID" value="BDU78783.1"/>
    <property type="molecule type" value="Genomic_DNA"/>
</dbReference>
<feature type="domain" description="XdhC- CoxI" evidence="1">
    <location>
        <begin position="16"/>
        <end position="78"/>
    </location>
</feature>
<feature type="domain" description="XdhC Rossmann" evidence="2">
    <location>
        <begin position="193"/>
        <end position="336"/>
    </location>
</feature>
<evidence type="ECO:0008006" key="5">
    <source>
        <dbReference type="Google" id="ProtNLM"/>
    </source>
</evidence>
<dbReference type="KEGG" id="msea:METESE_37410"/>
<accession>A0AA48HIF3</accession>
<name>A0AA48HIF3_9BACT</name>
<dbReference type="Proteomes" id="UP001228113">
    <property type="component" value="Chromosome"/>
</dbReference>
<proteinExistence type="predicted"/>
<dbReference type="Pfam" id="PF13478">
    <property type="entry name" value="XdhC_C"/>
    <property type="match status" value="1"/>
</dbReference>
<dbReference type="Gene3D" id="3.40.50.720">
    <property type="entry name" value="NAD(P)-binding Rossmann-like Domain"/>
    <property type="match status" value="1"/>
</dbReference>
<dbReference type="Pfam" id="PF02625">
    <property type="entry name" value="XdhC_CoxI"/>
    <property type="match status" value="1"/>
</dbReference>
<dbReference type="AlphaFoldDB" id="A0AA48HIF3"/>
<sequence>MKGLRELAAAIRSLEGPAALSTLVRARGSSYRKPGARMVHAPGGVRAGGISAGCLETDVLERVERVLAAGVPALATYDMGSDLDLVWGTGMGCQGRADVLMEPLEPGRLPWWMTWCLDLMETRGRGALATVWAAEAGAFAGPGDRFILTEDETQAPAALAEALRAVEASGEPADFEAEGVRALLEPVLPPTALWIVGAGDHARPLFRIARNLGWYLGLADHRPALATAARFPEADRILVGRAGDVLARVPFDARTGALVVSHVFEEDKAALDALLRAPLGYLGLQGNRRRSERLLQELEAERGPLPASGLAALHFPAGLDLGAESPEAIALSMIAEAQAVLSGRKGGPLRDRKLPIHG</sequence>
<reference evidence="3" key="1">
    <citation type="journal article" date="2023" name="Int. J. Syst. Evol. Microbiol.">
        <title>Mesoterricola silvestris gen. nov., sp. nov., Mesoterricola sediminis sp. nov., Geothrix oryzae sp. nov., Geothrix edaphica sp. nov., Geothrix rubra sp. nov., and Geothrix limicola sp. nov., six novel members of Acidobacteriota isolated from soils.</title>
        <authorList>
            <person name="Itoh H."/>
            <person name="Sugisawa Y."/>
            <person name="Mise K."/>
            <person name="Xu Z."/>
            <person name="Kuniyasu M."/>
            <person name="Ushijima N."/>
            <person name="Kawano K."/>
            <person name="Kobayashi E."/>
            <person name="Shiratori Y."/>
            <person name="Masuda Y."/>
            <person name="Senoo K."/>
        </authorList>
    </citation>
    <scope>NUCLEOTIDE SEQUENCE</scope>
    <source>
        <strain evidence="3">W786</strain>
    </source>
</reference>
<dbReference type="PANTHER" id="PTHR30388">
    <property type="entry name" value="ALDEHYDE OXIDOREDUCTASE MOLYBDENUM COFACTOR ASSEMBLY PROTEIN"/>
    <property type="match status" value="1"/>
</dbReference>
<evidence type="ECO:0000259" key="1">
    <source>
        <dbReference type="Pfam" id="PF02625"/>
    </source>
</evidence>
<dbReference type="InterPro" id="IPR052698">
    <property type="entry name" value="MoCofactor_Util/Proc"/>
</dbReference>
<evidence type="ECO:0000313" key="4">
    <source>
        <dbReference type="Proteomes" id="UP001228113"/>
    </source>
</evidence>
<organism evidence="3 4">
    <name type="scientific">Mesoterricola sediminis</name>
    <dbReference type="NCBI Taxonomy" id="2927980"/>
    <lineage>
        <taxon>Bacteria</taxon>
        <taxon>Pseudomonadati</taxon>
        <taxon>Acidobacteriota</taxon>
        <taxon>Holophagae</taxon>
        <taxon>Holophagales</taxon>
        <taxon>Holophagaceae</taxon>
        <taxon>Mesoterricola</taxon>
    </lineage>
</organism>
<evidence type="ECO:0000259" key="2">
    <source>
        <dbReference type="Pfam" id="PF13478"/>
    </source>
</evidence>
<dbReference type="InterPro" id="IPR003777">
    <property type="entry name" value="XdhC_CoxI"/>
</dbReference>
<dbReference type="InterPro" id="IPR027051">
    <property type="entry name" value="XdhC_Rossmann_dom"/>
</dbReference>